<evidence type="ECO:0000313" key="2">
    <source>
        <dbReference type="Proteomes" id="UP000091857"/>
    </source>
</evidence>
<organism evidence="1 2">
    <name type="scientific">Manihot esculenta</name>
    <name type="common">Cassava</name>
    <name type="synonym">Jatropha manihot</name>
    <dbReference type="NCBI Taxonomy" id="3983"/>
    <lineage>
        <taxon>Eukaryota</taxon>
        <taxon>Viridiplantae</taxon>
        <taxon>Streptophyta</taxon>
        <taxon>Embryophyta</taxon>
        <taxon>Tracheophyta</taxon>
        <taxon>Spermatophyta</taxon>
        <taxon>Magnoliopsida</taxon>
        <taxon>eudicotyledons</taxon>
        <taxon>Gunneridae</taxon>
        <taxon>Pentapetalae</taxon>
        <taxon>rosids</taxon>
        <taxon>fabids</taxon>
        <taxon>Malpighiales</taxon>
        <taxon>Euphorbiaceae</taxon>
        <taxon>Crotonoideae</taxon>
        <taxon>Manihoteae</taxon>
        <taxon>Manihot</taxon>
    </lineage>
</organism>
<dbReference type="EMBL" id="CM004393">
    <property type="protein sequence ID" value="KAG8650777.1"/>
    <property type="molecule type" value="Genomic_DNA"/>
</dbReference>
<gene>
    <name evidence="1" type="ORF">MANES_07G072438v8</name>
</gene>
<keyword evidence="2" id="KW-1185">Reference proteome</keyword>
<proteinExistence type="predicted"/>
<comment type="caution">
    <text evidence="1">The sequence shown here is derived from an EMBL/GenBank/DDBJ whole genome shotgun (WGS) entry which is preliminary data.</text>
</comment>
<protein>
    <submittedName>
        <fullName evidence="1">Uncharacterized protein</fullName>
    </submittedName>
</protein>
<name>A0ACB7HDE1_MANES</name>
<evidence type="ECO:0000313" key="1">
    <source>
        <dbReference type="EMBL" id="KAG8650777.1"/>
    </source>
</evidence>
<dbReference type="Proteomes" id="UP000091857">
    <property type="component" value="Chromosome 7"/>
</dbReference>
<sequence length="239" mass="26212">MQIVEHSPMTIAFSSEDAQGIQMPYDDALVIEAVIHNFRVKKVLMDDGSKVNLLPYRVFQQMGIPEEQLVRDQSPIKGIGGAPVLVEGKVKLALTLGEAPRARTHHEVFLVVKLPLSYNAILGRPALFNFEAVTSIRYLALKFPTEGGVGMVRGSQEEARAVYLATVTEPNSTGEALDSEVLEVRDETKEARTEPVGELETFSLSEEETSKVFSLNAGLTKEQKGEAMALIRSHSPTFA</sequence>
<reference evidence="2" key="1">
    <citation type="journal article" date="2016" name="Nat. Biotechnol.">
        <title>Sequencing wild and cultivated cassava and related species reveals extensive interspecific hybridization and genetic diversity.</title>
        <authorList>
            <person name="Bredeson J.V."/>
            <person name="Lyons J.B."/>
            <person name="Prochnik S.E."/>
            <person name="Wu G.A."/>
            <person name="Ha C.M."/>
            <person name="Edsinger-Gonzales E."/>
            <person name="Grimwood J."/>
            <person name="Schmutz J."/>
            <person name="Rabbi I.Y."/>
            <person name="Egesi C."/>
            <person name="Nauluvula P."/>
            <person name="Lebot V."/>
            <person name="Ndunguru J."/>
            <person name="Mkamilo G."/>
            <person name="Bart R.S."/>
            <person name="Setter T.L."/>
            <person name="Gleadow R.M."/>
            <person name="Kulakow P."/>
            <person name="Ferguson M.E."/>
            <person name="Rounsley S."/>
            <person name="Rokhsar D.S."/>
        </authorList>
    </citation>
    <scope>NUCLEOTIDE SEQUENCE [LARGE SCALE GENOMIC DNA]</scope>
    <source>
        <strain evidence="2">cv. AM560-2</strain>
    </source>
</reference>
<accession>A0ACB7HDE1</accession>